<organism evidence="1 2">
    <name type="scientific">Paragonimus westermani</name>
    <dbReference type="NCBI Taxonomy" id="34504"/>
    <lineage>
        <taxon>Eukaryota</taxon>
        <taxon>Metazoa</taxon>
        <taxon>Spiralia</taxon>
        <taxon>Lophotrochozoa</taxon>
        <taxon>Platyhelminthes</taxon>
        <taxon>Trematoda</taxon>
        <taxon>Digenea</taxon>
        <taxon>Plagiorchiida</taxon>
        <taxon>Troglotremata</taxon>
        <taxon>Troglotrematidae</taxon>
        <taxon>Paragonimus</taxon>
    </lineage>
</organism>
<evidence type="ECO:0000313" key="2">
    <source>
        <dbReference type="Proteomes" id="UP000699462"/>
    </source>
</evidence>
<accession>A0A8T0DIP6</accession>
<reference evidence="1 2" key="1">
    <citation type="submission" date="2019-07" db="EMBL/GenBank/DDBJ databases">
        <title>Annotation for the trematode Paragonimus westermani.</title>
        <authorList>
            <person name="Choi Y.-J."/>
        </authorList>
    </citation>
    <scope>NUCLEOTIDE SEQUENCE [LARGE SCALE GENOMIC DNA]</scope>
    <source>
        <strain evidence="1">180907_Pwestermani</strain>
    </source>
</reference>
<sequence>MPLENQLLNSIHLEKMLHDFKVREREQNVQIAVSGRHSIQSAKRLETISPNKENLPERMKKVGDLTLKESPHLLHDRDLPQ</sequence>
<proteinExistence type="predicted"/>
<dbReference type="EMBL" id="JTDF01004840">
    <property type="protein sequence ID" value="KAF8566631.1"/>
    <property type="molecule type" value="Genomic_DNA"/>
</dbReference>
<name>A0A8T0DIP6_9TREM</name>
<dbReference type="AlphaFoldDB" id="A0A8T0DIP6"/>
<keyword evidence="2" id="KW-1185">Reference proteome</keyword>
<comment type="caution">
    <text evidence="1">The sequence shown here is derived from an EMBL/GenBank/DDBJ whole genome shotgun (WGS) entry which is preliminary data.</text>
</comment>
<protein>
    <submittedName>
        <fullName evidence="1">Uncharacterized protein</fullName>
    </submittedName>
</protein>
<dbReference type="Proteomes" id="UP000699462">
    <property type="component" value="Unassembled WGS sequence"/>
</dbReference>
<gene>
    <name evidence="1" type="ORF">P879_10227</name>
</gene>
<evidence type="ECO:0000313" key="1">
    <source>
        <dbReference type="EMBL" id="KAF8566631.1"/>
    </source>
</evidence>